<dbReference type="SUPFAM" id="SSF161098">
    <property type="entry name" value="MetI-like"/>
    <property type="match status" value="2"/>
</dbReference>
<dbReference type="GO" id="GO:0055085">
    <property type="term" value="P:transmembrane transport"/>
    <property type="evidence" value="ECO:0007669"/>
    <property type="project" value="InterPro"/>
</dbReference>
<feature type="transmembrane region" description="Helical" evidence="8">
    <location>
        <begin position="289"/>
        <end position="313"/>
    </location>
</feature>
<feature type="transmembrane region" description="Helical" evidence="8">
    <location>
        <begin position="246"/>
        <end position="269"/>
    </location>
</feature>
<comment type="subcellular location">
    <subcellularLocation>
        <location evidence="1">Cell inner membrane</location>
        <topology evidence="1">Multi-pass membrane protein</topology>
    </subcellularLocation>
    <subcellularLocation>
        <location evidence="8">Cell membrane</location>
        <topology evidence="8">Multi-pass membrane protein</topology>
    </subcellularLocation>
</comment>
<evidence type="ECO:0000256" key="8">
    <source>
        <dbReference type="RuleBase" id="RU363032"/>
    </source>
</evidence>
<feature type="transmembrane region" description="Helical" evidence="8">
    <location>
        <begin position="155"/>
        <end position="177"/>
    </location>
</feature>
<feature type="transmembrane region" description="Helical" evidence="8">
    <location>
        <begin position="52"/>
        <end position="75"/>
    </location>
</feature>
<keyword evidence="2 8" id="KW-0813">Transport</keyword>
<feature type="transmembrane region" description="Helical" evidence="8">
    <location>
        <begin position="20"/>
        <end position="40"/>
    </location>
</feature>
<evidence type="ECO:0000256" key="2">
    <source>
        <dbReference type="ARBA" id="ARBA00022448"/>
    </source>
</evidence>
<dbReference type="AlphaFoldDB" id="A0A2M6W469"/>
<evidence type="ECO:0000313" key="10">
    <source>
        <dbReference type="EMBL" id="PIT87525.1"/>
    </source>
</evidence>
<accession>A0A2M6W469</accession>
<dbReference type="EMBL" id="PFBX01000024">
    <property type="protein sequence ID" value="PIT87525.1"/>
    <property type="molecule type" value="Genomic_DNA"/>
</dbReference>
<dbReference type="Gene3D" id="1.10.3720.10">
    <property type="entry name" value="MetI-like"/>
    <property type="match status" value="2"/>
</dbReference>
<dbReference type="Proteomes" id="UP000231183">
    <property type="component" value="Unassembled WGS sequence"/>
</dbReference>
<evidence type="ECO:0000256" key="3">
    <source>
        <dbReference type="ARBA" id="ARBA00022475"/>
    </source>
</evidence>
<feature type="domain" description="ABC transmembrane type-1" evidence="9">
    <location>
        <begin position="16"/>
        <end position="218"/>
    </location>
</feature>
<evidence type="ECO:0000256" key="5">
    <source>
        <dbReference type="ARBA" id="ARBA00022692"/>
    </source>
</evidence>
<proteinExistence type="inferred from homology"/>
<dbReference type="InterPro" id="IPR000515">
    <property type="entry name" value="MetI-like"/>
</dbReference>
<feature type="transmembrane region" description="Helical" evidence="8">
    <location>
        <begin position="197"/>
        <end position="221"/>
    </location>
</feature>
<keyword evidence="3" id="KW-1003">Cell membrane</keyword>
<organism evidence="10 11">
    <name type="scientific">Candidatus Magasanikbacteria bacterium CG10_big_fil_rev_8_21_14_0_10_40_10</name>
    <dbReference type="NCBI Taxonomy" id="1974648"/>
    <lineage>
        <taxon>Bacteria</taxon>
        <taxon>Candidatus Magasanikiibacteriota</taxon>
    </lineage>
</organism>
<dbReference type="PANTHER" id="PTHR43357">
    <property type="entry name" value="INNER MEMBRANE ABC TRANSPORTER PERMEASE PROTEIN YDCV"/>
    <property type="match status" value="1"/>
</dbReference>
<comment type="caution">
    <text evidence="10">The sequence shown here is derived from an EMBL/GenBank/DDBJ whole genome shotgun (WGS) entry which is preliminary data.</text>
</comment>
<keyword evidence="6 8" id="KW-1133">Transmembrane helix</keyword>
<dbReference type="Pfam" id="PF00528">
    <property type="entry name" value="BPD_transp_1"/>
    <property type="match status" value="1"/>
</dbReference>
<dbReference type="GO" id="GO:0005886">
    <property type="term" value="C:plasma membrane"/>
    <property type="evidence" value="ECO:0007669"/>
    <property type="project" value="UniProtKB-SubCell"/>
</dbReference>
<feature type="transmembrane region" description="Helical" evidence="8">
    <location>
        <begin position="320"/>
        <end position="340"/>
    </location>
</feature>
<dbReference type="PROSITE" id="PS50928">
    <property type="entry name" value="ABC_TM1"/>
    <property type="match status" value="2"/>
</dbReference>
<comment type="similarity">
    <text evidence="8">Belongs to the binding-protein-dependent transport system permease family.</text>
</comment>
<keyword evidence="7 8" id="KW-0472">Membrane</keyword>
<dbReference type="PANTHER" id="PTHR43357:SF4">
    <property type="entry name" value="INNER MEMBRANE ABC TRANSPORTER PERMEASE PROTEIN YDCV"/>
    <property type="match status" value="1"/>
</dbReference>
<evidence type="ECO:0000256" key="1">
    <source>
        <dbReference type="ARBA" id="ARBA00004429"/>
    </source>
</evidence>
<keyword evidence="5 8" id="KW-0812">Transmembrane</keyword>
<name>A0A2M6W469_9BACT</name>
<feature type="transmembrane region" description="Helical" evidence="8">
    <location>
        <begin position="442"/>
        <end position="468"/>
    </location>
</feature>
<reference evidence="11" key="1">
    <citation type="submission" date="2017-09" db="EMBL/GenBank/DDBJ databases">
        <title>Depth-based differentiation of microbial function through sediment-hosted aquifers and enrichment of novel symbionts in the deep terrestrial subsurface.</title>
        <authorList>
            <person name="Probst A.J."/>
            <person name="Ladd B."/>
            <person name="Jarett J.K."/>
            <person name="Geller-Mcgrath D.E."/>
            <person name="Sieber C.M.K."/>
            <person name="Emerson J.B."/>
            <person name="Anantharaman K."/>
            <person name="Thomas B.C."/>
            <person name="Malmstrom R."/>
            <person name="Stieglmeier M."/>
            <person name="Klingl A."/>
            <person name="Woyke T."/>
            <person name="Ryan C.M."/>
            <person name="Banfield J.F."/>
        </authorList>
    </citation>
    <scope>NUCLEOTIDE SEQUENCE [LARGE SCALE GENOMIC DNA]</scope>
</reference>
<protein>
    <recommendedName>
        <fullName evidence="9">ABC transmembrane type-1 domain-containing protein</fullName>
    </recommendedName>
</protein>
<evidence type="ECO:0000313" key="11">
    <source>
        <dbReference type="Proteomes" id="UP000231183"/>
    </source>
</evidence>
<evidence type="ECO:0000256" key="4">
    <source>
        <dbReference type="ARBA" id="ARBA00022519"/>
    </source>
</evidence>
<feature type="domain" description="ABC transmembrane type-1" evidence="9">
    <location>
        <begin position="286"/>
        <end position="469"/>
    </location>
</feature>
<feature type="transmembrane region" description="Helical" evidence="8">
    <location>
        <begin position="346"/>
        <end position="368"/>
    </location>
</feature>
<dbReference type="InterPro" id="IPR035906">
    <property type="entry name" value="MetI-like_sf"/>
</dbReference>
<sequence length="486" mass="54253">MGILSNLNWPVIFARLWFGSWESLATVFLSLLIGGGLALWQNFARVKKIIWFDIIMIMPIFLPPIVVGLGLISIWGNNGLVNQGLNFLGLTPIKFLYNGFSVVLAHCYYNIPLVYLAISLKLSNLHPAFEDSAMVMGASRLKILTAVIWPRLRSAVLAVSALVFLYSFTSFALPLVLGGIKHQTLEVYIYRLFTGQLNFASAISLAIGQTAFLFGLVILFLKKMNYFNESYVNPIQLGIGKKNIKLLLSQIALAIFLLAPLSGLIIMGGRGSGFEANFLFLIRSGFLPAFGRSLALAGLSFIFSILIAGFFLFGRRRRAFWPVLWLSVSPVCFGLIWRWLIGQSLLSAFLAFVLISWPFNFFLLSSYYHSRPSFFYDSLKIMGANNWQMIKATVNYLAPALLKIFCLHLVFVLGDVAISGLVTPYGQPTVMLLNYSLIGSYRFGACALGMSLVLAMILILLLAINLFATQAREMKKFLLFHFRAEE</sequence>
<dbReference type="CDD" id="cd06261">
    <property type="entry name" value="TM_PBP2"/>
    <property type="match status" value="1"/>
</dbReference>
<keyword evidence="4" id="KW-0997">Cell inner membrane</keyword>
<feature type="transmembrane region" description="Helical" evidence="8">
    <location>
        <begin position="400"/>
        <end position="422"/>
    </location>
</feature>
<evidence type="ECO:0000256" key="7">
    <source>
        <dbReference type="ARBA" id="ARBA00023136"/>
    </source>
</evidence>
<gene>
    <name evidence="10" type="ORF">COU31_02500</name>
</gene>
<evidence type="ECO:0000256" key="6">
    <source>
        <dbReference type="ARBA" id="ARBA00022989"/>
    </source>
</evidence>
<feature type="transmembrane region" description="Helical" evidence="8">
    <location>
        <begin position="95"/>
        <end position="118"/>
    </location>
</feature>
<evidence type="ECO:0000259" key="9">
    <source>
        <dbReference type="PROSITE" id="PS50928"/>
    </source>
</evidence>